<organism evidence="2 3">
    <name type="scientific">Actinomadura vinacea</name>
    <dbReference type="NCBI Taxonomy" id="115336"/>
    <lineage>
        <taxon>Bacteria</taxon>
        <taxon>Bacillati</taxon>
        <taxon>Actinomycetota</taxon>
        <taxon>Actinomycetes</taxon>
        <taxon>Streptosporangiales</taxon>
        <taxon>Thermomonosporaceae</taxon>
        <taxon>Actinomadura</taxon>
    </lineage>
</organism>
<evidence type="ECO:0000313" key="2">
    <source>
        <dbReference type="EMBL" id="GAA2427035.1"/>
    </source>
</evidence>
<proteinExistence type="predicted"/>
<name>A0ABP5WJZ9_9ACTN</name>
<dbReference type="Gene3D" id="3.30.1310.10">
    <property type="entry name" value="Nucleoid-associated protein YbaB-like domain"/>
    <property type="match status" value="1"/>
</dbReference>
<keyword evidence="3" id="KW-1185">Reference proteome</keyword>
<dbReference type="InterPro" id="IPR004401">
    <property type="entry name" value="YbaB/EbfC"/>
</dbReference>
<comment type="caution">
    <text evidence="2">The sequence shown here is derived from an EMBL/GenBank/DDBJ whole genome shotgun (WGS) entry which is preliminary data.</text>
</comment>
<dbReference type="Proteomes" id="UP001501231">
    <property type="component" value="Unassembled WGS sequence"/>
</dbReference>
<protein>
    <recommendedName>
        <fullName evidence="4">YbaB/EbfC family DNA-binding protein</fullName>
    </recommendedName>
</protein>
<dbReference type="Pfam" id="PF02575">
    <property type="entry name" value="YbaB_DNA_bd"/>
    <property type="match status" value="1"/>
</dbReference>
<evidence type="ECO:0000256" key="1">
    <source>
        <dbReference type="SAM" id="MobiDB-lite"/>
    </source>
</evidence>
<evidence type="ECO:0000313" key="3">
    <source>
        <dbReference type="Proteomes" id="UP001501231"/>
    </source>
</evidence>
<accession>A0ABP5WJZ9</accession>
<feature type="compositionally biased region" description="Basic residues" evidence="1">
    <location>
        <begin position="233"/>
        <end position="242"/>
    </location>
</feature>
<dbReference type="EMBL" id="BAAARW010000016">
    <property type="protein sequence ID" value="GAA2427035.1"/>
    <property type="molecule type" value="Genomic_DNA"/>
</dbReference>
<feature type="region of interest" description="Disordered" evidence="1">
    <location>
        <begin position="149"/>
        <end position="174"/>
    </location>
</feature>
<sequence length="281" mass="29035">MGNDESVTGAMSRAVLPFVVFYLAWGECRSTTPGSPRPWRRGFAAGGLEGQVQGLEEQHLGLAIGLSVGFPALKLLAEWVLQKRLVQHHNVEQSPKLECPALVCSLGVPAAVCRGAGETKGGTTGLTEFSEADLDRVLGEARATLESIRARRPEAAAGGTEAPAGAGTAADGRIKVTAAPTGRLTEVELDPEAMRLSSDEFGRQLVLAVNAALDDARARSAAATVASAGTAGKTKKKPKGAKSAKGATGEDGTEDGTEQDPGLRQMALLTQAINEALARIG</sequence>
<feature type="compositionally biased region" description="Low complexity" evidence="1">
    <location>
        <begin position="155"/>
        <end position="170"/>
    </location>
</feature>
<dbReference type="SUPFAM" id="SSF82607">
    <property type="entry name" value="YbaB-like"/>
    <property type="match status" value="1"/>
</dbReference>
<gene>
    <name evidence="2" type="ORF">GCM10010191_44710</name>
</gene>
<feature type="region of interest" description="Disordered" evidence="1">
    <location>
        <begin position="225"/>
        <end position="263"/>
    </location>
</feature>
<reference evidence="3" key="1">
    <citation type="journal article" date="2019" name="Int. J. Syst. Evol. Microbiol.">
        <title>The Global Catalogue of Microorganisms (GCM) 10K type strain sequencing project: providing services to taxonomists for standard genome sequencing and annotation.</title>
        <authorList>
            <consortium name="The Broad Institute Genomics Platform"/>
            <consortium name="The Broad Institute Genome Sequencing Center for Infectious Disease"/>
            <person name="Wu L."/>
            <person name="Ma J."/>
        </authorList>
    </citation>
    <scope>NUCLEOTIDE SEQUENCE [LARGE SCALE GENOMIC DNA]</scope>
    <source>
        <strain evidence="3">JCM 3325</strain>
    </source>
</reference>
<evidence type="ECO:0008006" key="4">
    <source>
        <dbReference type="Google" id="ProtNLM"/>
    </source>
</evidence>
<dbReference type="RefSeq" id="WP_344591304.1">
    <property type="nucleotide sequence ID" value="NZ_BAAARW010000016.1"/>
</dbReference>
<dbReference type="InterPro" id="IPR036894">
    <property type="entry name" value="YbaB-like_sf"/>
</dbReference>